<accession>A0A7G9Z3F2</accession>
<organism evidence="1">
    <name type="scientific">Candidatus Methanophaga sp. ANME-1 ERB7</name>
    <dbReference type="NCBI Taxonomy" id="2759913"/>
    <lineage>
        <taxon>Archaea</taxon>
        <taxon>Methanobacteriati</taxon>
        <taxon>Methanobacteriota</taxon>
        <taxon>Stenosarchaea group</taxon>
        <taxon>Methanomicrobia</taxon>
        <taxon>Candidatus Methanophagales</taxon>
        <taxon>Candidatus Methanophagaceae</taxon>
        <taxon>Candidatus Methanophaga</taxon>
    </lineage>
</organism>
<protein>
    <recommendedName>
        <fullName evidence="2">SIR2-like domain-containing protein</fullName>
    </recommendedName>
</protein>
<dbReference type="SUPFAM" id="SSF48452">
    <property type="entry name" value="TPR-like"/>
    <property type="match status" value="1"/>
</dbReference>
<proteinExistence type="predicted"/>
<dbReference type="AlphaFoldDB" id="A0A7G9Z3F2"/>
<evidence type="ECO:0000313" key="1">
    <source>
        <dbReference type="EMBL" id="QNO54786.1"/>
    </source>
</evidence>
<evidence type="ECO:0008006" key="2">
    <source>
        <dbReference type="Google" id="ProtNLM"/>
    </source>
</evidence>
<dbReference type="EMBL" id="MT631592">
    <property type="protein sequence ID" value="QNO54786.1"/>
    <property type="molecule type" value="Genomic_DNA"/>
</dbReference>
<dbReference type="Gene3D" id="1.25.40.10">
    <property type="entry name" value="Tetratricopeptide repeat domain"/>
    <property type="match status" value="1"/>
</dbReference>
<reference evidence="1" key="1">
    <citation type="submission" date="2020-06" db="EMBL/GenBank/DDBJ databases">
        <title>Unique genomic features of the anaerobic methanotrophic archaea.</title>
        <authorList>
            <person name="Chadwick G.L."/>
            <person name="Skennerton C.T."/>
            <person name="Laso-Perez R."/>
            <person name="Leu A.O."/>
            <person name="Speth D.R."/>
            <person name="Yu H."/>
            <person name="Morgan-Lang C."/>
            <person name="Hatzenpichler R."/>
            <person name="Goudeau D."/>
            <person name="Malmstrom R."/>
            <person name="Brazelton W.J."/>
            <person name="Woyke T."/>
            <person name="Hallam S.J."/>
            <person name="Tyson G.W."/>
            <person name="Wegener G."/>
            <person name="Boetius A."/>
            <person name="Orphan V."/>
        </authorList>
    </citation>
    <scope>NUCLEOTIDE SEQUENCE</scope>
</reference>
<sequence length="591" mass="66552">MLEADILAASNITGPGCLCKFHGSIEPTKRGRKKYESIQFSLNQVGGGLTVAKQAVLMQALKNLDIFFMGYSGCDHFSVQPLLRSTQSNMTAYWLQYDGRISLPFVESDIRSFDAQRDSEIEKLATQRYPEVSWELISVNEVLSNRNTAHKWHGDTSTFLKNILDTAGILTPPIRIIRQRAPLPTWLSTVSDFDACMSAAMLYYQARVMVSAEDWCTVATCKAVDAKQTGEAFRLLGEIHEIASTHQKYVEAFDVLEHAFASFIADGAIDLAIDTKLEEANVLRRDKRYRETLDILNYARDLLEQNAPRMKPNFEHWALSRLHRLYALTLGLSGQDIIGTGLSSGRLSAVQQCDAAIKHSDTVGDISGKAAALNAKGLILHELAIHPIDILQAAEDVLNSALELHSRIGDARACFQQCRNLGLVHSSLSRLDSANQQDWLTKALEDYTNGEEYLKQLLEERIPGEIREVRFRRGDLLLQSGALADAERLLDALQVEREHNDEWHDEARTLQLLLRVNTEPSKSRRRIERIIAIYTSVLQSDQRKSAYKQDGRKQANRRDILAEARTIAQKLDLMHLVDQIDNISIELDNLL</sequence>
<name>A0A7G9Z3F2_9EURY</name>
<dbReference type="InterPro" id="IPR011990">
    <property type="entry name" value="TPR-like_helical_dom_sf"/>
</dbReference>
<gene>
    <name evidence="1" type="ORF">PNEAJHEF_00010</name>
</gene>